<comment type="caution">
    <text evidence="2">The sequence shown here is derived from an EMBL/GenBank/DDBJ whole genome shotgun (WGS) entry which is preliminary data.</text>
</comment>
<dbReference type="PANTHER" id="PTHR32329">
    <property type="entry name" value="BIFUNCTIONAL PROTEIN [INCLUDES 2-HYDROXYACYL-COA DEHYDRATASE (N-TER) AND ITS ACTIVATOR DOMAIN (C_TERM)-RELATED"/>
    <property type="match status" value="1"/>
</dbReference>
<name>A0A154BMX1_ANASB</name>
<evidence type="ECO:0000313" key="2">
    <source>
        <dbReference type="EMBL" id="KYZ75324.1"/>
    </source>
</evidence>
<keyword evidence="3" id="KW-1185">Reference proteome</keyword>
<proteinExistence type="predicted"/>
<dbReference type="STRING" id="1794912.AXX12_14310"/>
<dbReference type="InterPro" id="IPR018709">
    <property type="entry name" value="CoA_activase_DUF2229"/>
</dbReference>
<dbReference type="PANTHER" id="PTHR32329:SF2">
    <property type="entry name" value="BIFUNCTIONAL PROTEIN [INCLUDES 2-HYDROXYACYL-COA DEHYDRATASE (N-TER) AND ITS ACTIVATOR DOMAIN (C_TERM)"/>
    <property type="match status" value="1"/>
</dbReference>
<dbReference type="Proteomes" id="UP000076268">
    <property type="component" value="Unassembled WGS sequence"/>
</dbReference>
<accession>A0A154BMX1</accession>
<sequence>MIISFPHMGNLSVVLKTLFSGLGCEVLTPPPISKRSIELGIKYSPEAVCLPFKITLGNYIEALDQGANTIVTCGGVGPCRLGYYAEVQRCILQELGYQFEMIVIEPNLASVWKNLRRVAPKHSLREIYSTMRLVLAKMNALDNVQRKVQIIRPREMKKGESDVLWNNAIGEIDDASTMVTLRNAWHGAERNLDTVKLKSSIRPLRIGVVGEIFVMLEPSINLDLARRLGHMGVEVDTTMYLSDYVNGHLFRKSKYLEMYKRLANLAQPYLGHYVGGHALKSIAHTISMRQENYDGIIHVFPFTCMPEVVAKNILPKVSEDTGIPILSIAFDEQSGEAGLVTRLEAFVDLLQYRRLRNASEWDC</sequence>
<organism evidence="2 3">
    <name type="scientific">Anaerosporomusa subterranea</name>
    <dbReference type="NCBI Taxonomy" id="1794912"/>
    <lineage>
        <taxon>Bacteria</taxon>
        <taxon>Bacillati</taxon>
        <taxon>Bacillota</taxon>
        <taxon>Negativicutes</taxon>
        <taxon>Acetonemataceae</taxon>
        <taxon>Anaerosporomusa</taxon>
    </lineage>
</organism>
<reference evidence="2 3" key="1">
    <citation type="submission" date="2016-02" db="EMBL/GenBank/DDBJ databases">
        <title>Anaerosporomusa subterraneum gen. nov., sp. nov., a spore-forming obligate anaerobe isolated from saprolite.</title>
        <authorList>
            <person name="Choi J.K."/>
            <person name="Shah M."/>
            <person name="Yee N."/>
        </authorList>
    </citation>
    <scope>NUCLEOTIDE SEQUENCE [LARGE SCALE GENOMIC DNA]</scope>
    <source>
        <strain evidence="2 3">RU4</strain>
    </source>
</reference>
<dbReference type="AlphaFoldDB" id="A0A154BMX1"/>
<protein>
    <recommendedName>
        <fullName evidence="1">DUF2229 domain-containing protein</fullName>
    </recommendedName>
</protein>
<dbReference type="InterPro" id="IPR051805">
    <property type="entry name" value="Dehydratase_Activator_Redct"/>
</dbReference>
<feature type="domain" description="DUF2229" evidence="1">
    <location>
        <begin position="11"/>
        <end position="70"/>
    </location>
</feature>
<gene>
    <name evidence="2" type="ORF">AXX12_14310</name>
</gene>
<dbReference type="EMBL" id="LSGP01000025">
    <property type="protein sequence ID" value="KYZ75324.1"/>
    <property type="molecule type" value="Genomic_DNA"/>
</dbReference>
<evidence type="ECO:0000259" key="1">
    <source>
        <dbReference type="Pfam" id="PF09989"/>
    </source>
</evidence>
<evidence type="ECO:0000313" key="3">
    <source>
        <dbReference type="Proteomes" id="UP000076268"/>
    </source>
</evidence>
<dbReference type="OrthoDB" id="9780120at2"/>
<dbReference type="Gene3D" id="3.40.50.11900">
    <property type="match status" value="1"/>
</dbReference>
<dbReference type="RefSeq" id="WP_066245012.1">
    <property type="nucleotide sequence ID" value="NZ_LSGP01000025.1"/>
</dbReference>
<dbReference type="Pfam" id="PF09989">
    <property type="entry name" value="DUF2229"/>
    <property type="match status" value="1"/>
</dbReference>